<feature type="compositionally biased region" description="Basic and acidic residues" evidence="1">
    <location>
        <begin position="89"/>
        <end position="105"/>
    </location>
</feature>
<evidence type="ECO:0000313" key="3">
    <source>
        <dbReference type="Proteomes" id="UP000235392"/>
    </source>
</evidence>
<feature type="region of interest" description="Disordered" evidence="1">
    <location>
        <begin position="1"/>
        <end position="47"/>
    </location>
</feature>
<dbReference type="AlphaFoldDB" id="A0A2N5TXL0"/>
<reference evidence="2 3" key="1">
    <citation type="submission" date="2017-11" db="EMBL/GenBank/DDBJ databases">
        <title>De novo assembly and phasing of dikaryotic genomes from two isolates of Puccinia coronata f. sp. avenae, the causal agent of oat crown rust.</title>
        <authorList>
            <person name="Miller M.E."/>
            <person name="Zhang Y."/>
            <person name="Omidvar V."/>
            <person name="Sperschneider J."/>
            <person name="Schwessinger B."/>
            <person name="Raley C."/>
            <person name="Palmer J.M."/>
            <person name="Garnica D."/>
            <person name="Upadhyaya N."/>
            <person name="Rathjen J."/>
            <person name="Taylor J.M."/>
            <person name="Park R.F."/>
            <person name="Dodds P.N."/>
            <person name="Hirsch C.D."/>
            <person name="Kianian S.F."/>
            <person name="Figueroa M."/>
        </authorList>
    </citation>
    <scope>NUCLEOTIDE SEQUENCE [LARGE SCALE GENOMIC DNA]</scope>
    <source>
        <strain evidence="2">12SD80</strain>
    </source>
</reference>
<gene>
    <name evidence="2" type="ORF">PCASD_16324</name>
</gene>
<feature type="region of interest" description="Disordered" evidence="1">
    <location>
        <begin position="123"/>
        <end position="172"/>
    </location>
</feature>
<feature type="compositionally biased region" description="Polar residues" evidence="1">
    <location>
        <begin position="1"/>
        <end position="10"/>
    </location>
</feature>
<feature type="compositionally biased region" description="Polar residues" evidence="1">
    <location>
        <begin position="161"/>
        <end position="172"/>
    </location>
</feature>
<feature type="region of interest" description="Disordered" evidence="1">
    <location>
        <begin position="84"/>
        <end position="105"/>
    </location>
</feature>
<evidence type="ECO:0000313" key="2">
    <source>
        <dbReference type="EMBL" id="PLW30236.1"/>
    </source>
</evidence>
<sequence>MSSDMGSNNLFDPMLDKLIEPGSPTWDRTQSSDPISDKPIEPGLSNTASDRIVRSLVGQACPTQHRTIVSNAVLDKPTGWVYFSGAAKGGDEPAKDSIDKEDNPSDIIELLRSRKGKSELEYYLNQKKKERESGIKRGSDKDYPQTNPQHTNPLPKRPQKAPTTATRHSSGG</sequence>
<organism evidence="2 3">
    <name type="scientific">Puccinia coronata f. sp. avenae</name>
    <dbReference type="NCBI Taxonomy" id="200324"/>
    <lineage>
        <taxon>Eukaryota</taxon>
        <taxon>Fungi</taxon>
        <taxon>Dikarya</taxon>
        <taxon>Basidiomycota</taxon>
        <taxon>Pucciniomycotina</taxon>
        <taxon>Pucciniomycetes</taxon>
        <taxon>Pucciniales</taxon>
        <taxon>Pucciniaceae</taxon>
        <taxon>Puccinia</taxon>
    </lineage>
</organism>
<dbReference type="Proteomes" id="UP000235392">
    <property type="component" value="Unassembled WGS sequence"/>
</dbReference>
<feature type="compositionally biased region" description="Basic and acidic residues" evidence="1">
    <location>
        <begin position="127"/>
        <end position="143"/>
    </location>
</feature>
<comment type="caution">
    <text evidence="2">The sequence shown here is derived from an EMBL/GenBank/DDBJ whole genome shotgun (WGS) entry which is preliminary data.</text>
</comment>
<name>A0A2N5TXL0_9BASI</name>
<evidence type="ECO:0000256" key="1">
    <source>
        <dbReference type="SAM" id="MobiDB-lite"/>
    </source>
</evidence>
<proteinExistence type="predicted"/>
<protein>
    <submittedName>
        <fullName evidence="2">Uncharacterized protein</fullName>
    </submittedName>
</protein>
<dbReference type="EMBL" id="PGCI01000305">
    <property type="protein sequence ID" value="PLW30236.1"/>
    <property type="molecule type" value="Genomic_DNA"/>
</dbReference>
<accession>A0A2N5TXL0</accession>